<accession>W0SGZ6</accession>
<dbReference type="AlphaFoldDB" id="W0SGZ6"/>
<dbReference type="Gene3D" id="3.10.50.40">
    <property type="match status" value="1"/>
</dbReference>
<evidence type="ECO:0000256" key="8">
    <source>
        <dbReference type="ARBA" id="ARBA00038408"/>
    </source>
</evidence>
<keyword evidence="7" id="KW-0143">Chaperone</keyword>
<dbReference type="InterPro" id="IPR027304">
    <property type="entry name" value="Trigger_fact/SurA_dom_sf"/>
</dbReference>
<dbReference type="InterPro" id="IPR000297">
    <property type="entry name" value="PPIase_PpiC"/>
</dbReference>
<sequence length="634" mass="70155">MFDFIRNNKKITQIFLALITLPFAFWGVDSYVRNAEVGAGVATVGGAKITRQELQSAMREQEDRMRAQLGGKVDPAMFETPQMRRAVLDSLVTQRLLAEQTQKARLTVGNEQLVQFIASVPSLQENGKFSKERYEALVAAQGMSKEMFEARLRQDMAMQQLMLPVIEAGITGQVAASRWLATQVEQREIAEARLMPEAYAGRVKLAADAVQKYYEANRSKFELPEQVRAEFLVLSRDAMIMQASVSDEEARAAYQSRADRYKEAETRRASHILIRAAKDAPEAEAKAAKAKAEELLLQVKKTPADFARIAKQNSQDPGSAEKGGDLDWFGRGAMVKAFEDTAFALKEGQISDVVRSDFGFHVIRVTGVRAERSKPFDEVKAELLAELKREAGMKKYAEAAEAFGNTVYEQSDSLKPAAEKWKLEIRQSQWLAKGSKLAPPFDNPKLAAALFSDDGLKNKRNSEAVEAAPGALVSARVLEHKPAALQPLEVVKGDIEKYLVREEAFKLATKDGEETLARLAKGEAVDLKWSPARNVSRTAAQGLPADSLRAVFKADTGKLPAYAGVAVPNNGYALYRIGAVKRIGEVDKNDPLGRALAQQYARFIAEEEFSAWMSTLKEKYPVEINKAALESKDR</sequence>
<keyword evidence="14" id="KW-1185">Reference proteome</keyword>
<keyword evidence="3" id="KW-0997">Cell inner membrane</keyword>
<dbReference type="SUPFAM" id="SSF54534">
    <property type="entry name" value="FKBP-like"/>
    <property type="match status" value="1"/>
</dbReference>
<evidence type="ECO:0000256" key="6">
    <source>
        <dbReference type="ARBA" id="ARBA00023136"/>
    </source>
</evidence>
<evidence type="ECO:0000256" key="5">
    <source>
        <dbReference type="ARBA" id="ARBA00022989"/>
    </source>
</evidence>
<dbReference type="GO" id="GO:0005886">
    <property type="term" value="C:plasma membrane"/>
    <property type="evidence" value="ECO:0007669"/>
    <property type="project" value="UniProtKB-SubCell"/>
</dbReference>
<evidence type="ECO:0000256" key="11">
    <source>
        <dbReference type="PROSITE-ProRule" id="PRU00278"/>
    </source>
</evidence>
<dbReference type="KEGG" id="shd:SUTH_02452"/>
<evidence type="ECO:0000259" key="12">
    <source>
        <dbReference type="PROSITE" id="PS50198"/>
    </source>
</evidence>
<dbReference type="GO" id="GO:0003755">
    <property type="term" value="F:peptidyl-prolyl cis-trans isomerase activity"/>
    <property type="evidence" value="ECO:0007669"/>
    <property type="project" value="UniProtKB-KW"/>
</dbReference>
<organism evidence="13 14">
    <name type="scientific">Sulfuritalea hydrogenivorans sk43H</name>
    <dbReference type="NCBI Taxonomy" id="1223802"/>
    <lineage>
        <taxon>Bacteria</taxon>
        <taxon>Pseudomonadati</taxon>
        <taxon>Pseudomonadota</taxon>
        <taxon>Betaproteobacteria</taxon>
        <taxon>Nitrosomonadales</taxon>
        <taxon>Sterolibacteriaceae</taxon>
        <taxon>Sulfuritalea</taxon>
    </lineage>
</organism>
<dbReference type="Gene3D" id="1.10.4030.10">
    <property type="entry name" value="Porin chaperone SurA, peptide-binding domain"/>
    <property type="match status" value="1"/>
</dbReference>
<keyword evidence="2" id="KW-1003">Cell membrane</keyword>
<evidence type="ECO:0000313" key="13">
    <source>
        <dbReference type="EMBL" id="BAO30237.1"/>
    </source>
</evidence>
<dbReference type="InterPro" id="IPR046357">
    <property type="entry name" value="PPIase_dom_sf"/>
</dbReference>
<dbReference type="PANTHER" id="PTHR47529:SF1">
    <property type="entry name" value="PERIPLASMIC CHAPERONE PPID"/>
    <property type="match status" value="1"/>
</dbReference>
<comment type="similarity">
    <text evidence="8">Belongs to the PpiD chaperone family.</text>
</comment>
<dbReference type="Pfam" id="PF13616">
    <property type="entry name" value="Rotamase_3"/>
    <property type="match status" value="1"/>
</dbReference>
<protein>
    <recommendedName>
        <fullName evidence="9">Periplasmic chaperone PpiD</fullName>
    </recommendedName>
    <alternativeName>
        <fullName evidence="10">Periplasmic folding chaperone</fullName>
    </alternativeName>
</protein>
<dbReference type="Proteomes" id="UP000031637">
    <property type="component" value="Chromosome"/>
</dbReference>
<feature type="domain" description="PpiC" evidence="12">
    <location>
        <begin position="264"/>
        <end position="367"/>
    </location>
</feature>
<keyword evidence="6" id="KW-0472">Membrane</keyword>
<evidence type="ECO:0000256" key="1">
    <source>
        <dbReference type="ARBA" id="ARBA00004382"/>
    </source>
</evidence>
<comment type="subcellular location">
    <subcellularLocation>
        <location evidence="1">Cell inner membrane</location>
        <topology evidence="1">Single-pass type II membrane protein</topology>
        <orientation evidence="1">Periplasmic side</orientation>
    </subcellularLocation>
</comment>
<reference evidence="13 14" key="1">
    <citation type="journal article" date="2014" name="Syst. Appl. Microbiol.">
        <title>Complete genomes of freshwater sulfur oxidizers Sulfuricella denitrificans skB26 and Sulfuritalea hydrogenivorans sk43H: genetic insights into the sulfur oxidation pathway of betaproteobacteria.</title>
        <authorList>
            <person name="Watanabe T."/>
            <person name="Kojima H."/>
            <person name="Fukui M."/>
        </authorList>
    </citation>
    <scope>NUCLEOTIDE SEQUENCE [LARGE SCALE GENOMIC DNA]</scope>
    <source>
        <strain evidence="13">DSM22779</strain>
    </source>
</reference>
<evidence type="ECO:0000313" key="14">
    <source>
        <dbReference type="Proteomes" id="UP000031637"/>
    </source>
</evidence>
<proteinExistence type="inferred from homology"/>
<evidence type="ECO:0000256" key="7">
    <source>
        <dbReference type="ARBA" id="ARBA00023186"/>
    </source>
</evidence>
<name>W0SGZ6_9PROT</name>
<dbReference type="RefSeq" id="WP_041099590.1">
    <property type="nucleotide sequence ID" value="NZ_AP012547.1"/>
</dbReference>
<evidence type="ECO:0000256" key="10">
    <source>
        <dbReference type="ARBA" id="ARBA00042775"/>
    </source>
</evidence>
<gene>
    <name evidence="13" type="ORF">SUTH_02452</name>
</gene>
<keyword evidence="5" id="KW-1133">Transmembrane helix</keyword>
<evidence type="ECO:0000256" key="4">
    <source>
        <dbReference type="ARBA" id="ARBA00022692"/>
    </source>
</evidence>
<keyword evidence="11 13" id="KW-0413">Isomerase</keyword>
<dbReference type="InterPro" id="IPR052029">
    <property type="entry name" value="PpiD_chaperone"/>
</dbReference>
<dbReference type="SUPFAM" id="SSF109998">
    <property type="entry name" value="Triger factor/SurA peptide-binding domain-like"/>
    <property type="match status" value="1"/>
</dbReference>
<keyword evidence="11" id="KW-0697">Rotamase</keyword>
<dbReference type="OrthoDB" id="9812372at2"/>
<dbReference type="HOGENOM" id="CLU_023843_1_2_4"/>
<evidence type="ECO:0000256" key="9">
    <source>
        <dbReference type="ARBA" id="ARBA00040743"/>
    </source>
</evidence>
<dbReference type="PROSITE" id="PS50198">
    <property type="entry name" value="PPIC_PPIASE_2"/>
    <property type="match status" value="1"/>
</dbReference>
<evidence type="ECO:0000256" key="3">
    <source>
        <dbReference type="ARBA" id="ARBA00022519"/>
    </source>
</evidence>
<evidence type="ECO:0000256" key="2">
    <source>
        <dbReference type="ARBA" id="ARBA00022475"/>
    </source>
</evidence>
<dbReference type="PANTHER" id="PTHR47529">
    <property type="entry name" value="PEPTIDYL-PROLYL CIS-TRANS ISOMERASE D"/>
    <property type="match status" value="1"/>
</dbReference>
<keyword evidence="4" id="KW-0812">Transmembrane</keyword>
<dbReference type="Pfam" id="PF13624">
    <property type="entry name" value="SurA_N_3"/>
    <property type="match status" value="1"/>
</dbReference>
<dbReference type="STRING" id="1223802.SUTH_02452"/>
<dbReference type="EMBL" id="AP012547">
    <property type="protein sequence ID" value="BAO30237.1"/>
    <property type="molecule type" value="Genomic_DNA"/>
</dbReference>